<evidence type="ECO:0000256" key="4">
    <source>
        <dbReference type="SAM" id="SignalP"/>
    </source>
</evidence>
<keyword evidence="1" id="KW-0393">Immunoglobulin domain</keyword>
<dbReference type="GO" id="GO:0042110">
    <property type="term" value="P:T cell activation"/>
    <property type="evidence" value="ECO:0007669"/>
    <property type="project" value="TreeGrafter"/>
</dbReference>
<dbReference type="GO" id="GO:0045121">
    <property type="term" value="C:membrane raft"/>
    <property type="evidence" value="ECO:0007669"/>
    <property type="project" value="TreeGrafter"/>
</dbReference>
<dbReference type="PROSITE" id="PS50835">
    <property type="entry name" value="IG_LIKE"/>
    <property type="match status" value="1"/>
</dbReference>
<evidence type="ECO:0000313" key="6">
    <source>
        <dbReference type="Proteomes" id="UP000515161"/>
    </source>
</evidence>
<feature type="chain" id="PRO_5044654282" evidence="4">
    <location>
        <begin position="25"/>
        <end position="311"/>
    </location>
</feature>
<dbReference type="KEGG" id="gacu:117537825"/>
<dbReference type="AlphaFoldDB" id="A0A6P8T5Z3"/>
<dbReference type="InterPro" id="IPR013783">
    <property type="entry name" value="Ig-like_fold"/>
</dbReference>
<feature type="domain" description="Ig-like" evidence="5">
    <location>
        <begin position="20"/>
        <end position="126"/>
    </location>
</feature>
<dbReference type="Proteomes" id="UP000515161">
    <property type="component" value="Unplaced"/>
</dbReference>
<feature type="region of interest" description="Disordered" evidence="2">
    <location>
        <begin position="281"/>
        <end position="311"/>
    </location>
</feature>
<keyword evidence="6" id="KW-1185">Reference proteome</keyword>
<dbReference type="SMART" id="SM00409">
    <property type="entry name" value="IG"/>
    <property type="match status" value="1"/>
</dbReference>
<feature type="compositionally biased region" description="Acidic residues" evidence="2">
    <location>
        <begin position="291"/>
        <end position="303"/>
    </location>
</feature>
<dbReference type="InterPro" id="IPR007110">
    <property type="entry name" value="Ig-like_dom"/>
</dbReference>
<dbReference type="InterPro" id="IPR003599">
    <property type="entry name" value="Ig_sub"/>
</dbReference>
<dbReference type="PANTHER" id="PTHR11422:SF5">
    <property type="entry name" value="DIVERSE IMMUNOGLOBULIN DOMAIN-CONTAINING PROTEIN 1.1 ISOFORM X1-RELATED"/>
    <property type="match status" value="1"/>
</dbReference>
<dbReference type="Gene3D" id="2.60.40.10">
    <property type="entry name" value="Immunoglobulins"/>
    <property type="match status" value="1"/>
</dbReference>
<evidence type="ECO:0000256" key="1">
    <source>
        <dbReference type="ARBA" id="ARBA00023319"/>
    </source>
</evidence>
<dbReference type="InterPro" id="IPR036179">
    <property type="entry name" value="Ig-like_dom_sf"/>
</dbReference>
<evidence type="ECO:0000259" key="5">
    <source>
        <dbReference type="PROSITE" id="PS50835"/>
    </source>
</evidence>
<keyword evidence="4" id="KW-0732">Signal</keyword>
<dbReference type="OrthoDB" id="8444542at2759"/>
<feature type="region of interest" description="Disordered" evidence="2">
    <location>
        <begin position="212"/>
        <end position="243"/>
    </location>
</feature>
<evidence type="ECO:0000256" key="2">
    <source>
        <dbReference type="SAM" id="MobiDB-lite"/>
    </source>
</evidence>
<feature type="compositionally biased region" description="Polar residues" evidence="2">
    <location>
        <begin position="215"/>
        <end position="227"/>
    </location>
</feature>
<dbReference type="InterPro" id="IPR013151">
    <property type="entry name" value="Immunoglobulin_dom"/>
</dbReference>
<dbReference type="RefSeq" id="XP_034059092.1">
    <property type="nucleotide sequence ID" value="XM_034203201.1"/>
</dbReference>
<dbReference type="PANTHER" id="PTHR11422">
    <property type="entry name" value="T-CELL SURFACE GLYCOPROTEIN CD4"/>
    <property type="match status" value="1"/>
</dbReference>
<evidence type="ECO:0000256" key="3">
    <source>
        <dbReference type="SAM" id="Phobius"/>
    </source>
</evidence>
<dbReference type="GO" id="GO:0042289">
    <property type="term" value="F:MHC class II protein binding"/>
    <property type="evidence" value="ECO:0007669"/>
    <property type="project" value="TreeGrafter"/>
</dbReference>
<gene>
    <name evidence="7 8" type="primary">LOC117537825</name>
</gene>
<dbReference type="GeneID" id="117537825"/>
<feature type="signal peptide" evidence="4">
    <location>
        <begin position="1"/>
        <end position="24"/>
    </location>
</feature>
<dbReference type="GO" id="GO:0009897">
    <property type="term" value="C:external side of plasma membrane"/>
    <property type="evidence" value="ECO:0007669"/>
    <property type="project" value="TreeGrafter"/>
</dbReference>
<proteinExistence type="predicted"/>
<reference evidence="7 8" key="1">
    <citation type="submission" date="2025-04" db="UniProtKB">
        <authorList>
            <consortium name="RefSeq"/>
        </authorList>
    </citation>
    <scope>IDENTIFICATION</scope>
</reference>
<dbReference type="RefSeq" id="XP_034059093.1">
    <property type="nucleotide sequence ID" value="XM_034203202.1"/>
</dbReference>
<dbReference type="SUPFAM" id="SSF48726">
    <property type="entry name" value="Immunoglobulin"/>
    <property type="match status" value="2"/>
</dbReference>
<evidence type="ECO:0000313" key="8">
    <source>
        <dbReference type="RefSeq" id="XP_034059093.1"/>
    </source>
</evidence>
<dbReference type="GO" id="GO:0035723">
    <property type="term" value="P:interleukin-15-mediated signaling pathway"/>
    <property type="evidence" value="ECO:0007669"/>
    <property type="project" value="TreeGrafter"/>
</dbReference>
<keyword evidence="3" id="KW-0472">Membrane</keyword>
<dbReference type="GO" id="GO:1990782">
    <property type="term" value="F:protein tyrosine kinase binding"/>
    <property type="evidence" value="ECO:0007669"/>
    <property type="project" value="TreeGrafter"/>
</dbReference>
<dbReference type="Pfam" id="PF00047">
    <property type="entry name" value="ig"/>
    <property type="match status" value="1"/>
</dbReference>
<evidence type="ECO:0000313" key="7">
    <source>
        <dbReference type="RefSeq" id="XP_034059092.1"/>
    </source>
</evidence>
<name>A0A6P8T5Z3_GYMAC</name>
<keyword evidence="3" id="KW-1133">Transmembrane helix</keyword>
<sequence length="311" mass="34891">MSEFRRIVMSSFLMLLLHFPAADLKRYIVRPGDEVTLPCDYVMHDQDKCERTLWRFYDSPYPPGVRLFEDGQIHKGAKAKSDRLRVTEKCSLVIKKVTEEDAGFYSCSQFNRSGEQQGPDSDVILSVVSMTEYQVNDEVTLRCSVETDGWCDPVKWLLQGRDVDKYQREIKTSQSPCSASVTFLTSHFSYTTRSELLSCEVTNGFTGEEHLFPFSPQSSGDATTTGTPIDEWTSESNTGTGADCKHPEGPAVWWVILVSVGLAALIVTVVTVHIWTRAKGGKKRKRKNLEQNDEDEDEAEYENDGGASASV</sequence>
<feature type="transmembrane region" description="Helical" evidence="3">
    <location>
        <begin position="251"/>
        <end position="276"/>
    </location>
</feature>
<organism evidence="6 8">
    <name type="scientific">Gymnodraco acuticeps</name>
    <name type="common">Antarctic dragonfish</name>
    <dbReference type="NCBI Taxonomy" id="8218"/>
    <lineage>
        <taxon>Eukaryota</taxon>
        <taxon>Metazoa</taxon>
        <taxon>Chordata</taxon>
        <taxon>Craniata</taxon>
        <taxon>Vertebrata</taxon>
        <taxon>Euteleostomi</taxon>
        <taxon>Actinopterygii</taxon>
        <taxon>Neopterygii</taxon>
        <taxon>Teleostei</taxon>
        <taxon>Neoteleostei</taxon>
        <taxon>Acanthomorphata</taxon>
        <taxon>Eupercaria</taxon>
        <taxon>Perciformes</taxon>
        <taxon>Notothenioidei</taxon>
        <taxon>Bathydraconidae</taxon>
        <taxon>Gymnodraco</taxon>
    </lineage>
</organism>
<protein>
    <submittedName>
        <fullName evidence="7 8">Uncharacterized protein LOC117537825 isoform X1</fullName>
    </submittedName>
</protein>
<keyword evidence="3" id="KW-0812">Transmembrane</keyword>
<dbReference type="GO" id="GO:0070374">
    <property type="term" value="P:positive regulation of ERK1 and ERK2 cascade"/>
    <property type="evidence" value="ECO:0007669"/>
    <property type="project" value="TreeGrafter"/>
</dbReference>
<accession>A0A6P8T5Z3</accession>